<proteinExistence type="predicted"/>
<dbReference type="EMBL" id="JAAKZX010000207">
    <property type="protein sequence ID" value="NGO47844.1"/>
    <property type="molecule type" value="Genomic_DNA"/>
</dbReference>
<gene>
    <name evidence="1" type="ORF">G6048_39155</name>
</gene>
<evidence type="ECO:0000313" key="1">
    <source>
        <dbReference type="EMBL" id="NGO47844.1"/>
    </source>
</evidence>
<comment type="caution">
    <text evidence="1">The sequence shown here is derived from an EMBL/GenBank/DDBJ whole genome shotgun (WGS) entry which is preliminary data.</text>
</comment>
<keyword evidence="2" id="KW-1185">Reference proteome</keyword>
<accession>A0ABX0E4R6</accession>
<reference evidence="1 2" key="1">
    <citation type="submission" date="2020-02" db="EMBL/GenBank/DDBJ databases">
        <title>Whole-genome analyses of novel actinobacteria.</title>
        <authorList>
            <person name="Sahin N."/>
            <person name="Tokatli A."/>
        </authorList>
    </citation>
    <scope>NUCLEOTIDE SEQUENCE [LARGE SCALE GENOMIC DNA]</scope>
    <source>
        <strain evidence="1 2">YC419</strain>
    </source>
</reference>
<organism evidence="1 2">
    <name type="scientific">Streptomyces ureilyticus</name>
    <dbReference type="NCBI Taxonomy" id="1775131"/>
    <lineage>
        <taxon>Bacteria</taxon>
        <taxon>Bacillati</taxon>
        <taxon>Actinomycetota</taxon>
        <taxon>Actinomycetes</taxon>
        <taxon>Kitasatosporales</taxon>
        <taxon>Streptomycetaceae</taxon>
        <taxon>Streptomyces</taxon>
    </lineage>
</organism>
<evidence type="ECO:0000313" key="2">
    <source>
        <dbReference type="Proteomes" id="UP001518140"/>
    </source>
</evidence>
<protein>
    <submittedName>
        <fullName evidence="1">Uncharacterized protein</fullName>
    </submittedName>
</protein>
<name>A0ABX0E4R6_9ACTN</name>
<sequence length="89" mass="9414">MTSTYGTALSELHVGEGDPVISEPRETENYLPASEPCLVEHDLPASEPCLVERADRTGEPLRVQEGGCLVEGDVRAGELPVVEGDPAVA</sequence>
<dbReference type="Proteomes" id="UP001518140">
    <property type="component" value="Unassembled WGS sequence"/>
</dbReference>